<accession>A0A480A7V4</accession>
<organism evidence="1 2">
    <name type="scientific">Dolichospermum planctonicum</name>
    <dbReference type="NCBI Taxonomy" id="136072"/>
    <lineage>
        <taxon>Bacteria</taxon>
        <taxon>Bacillati</taxon>
        <taxon>Cyanobacteriota</taxon>
        <taxon>Cyanophyceae</taxon>
        <taxon>Nostocales</taxon>
        <taxon>Aphanizomenonaceae</taxon>
        <taxon>Dolichospermum</taxon>
    </lineage>
</organism>
<comment type="caution">
    <text evidence="1">The sequence shown here is derived from an EMBL/GenBank/DDBJ whole genome shotgun (WGS) entry which is preliminary data.</text>
</comment>
<proteinExistence type="predicted"/>
<name>A0A480A7V4_9CYAN</name>
<dbReference type="RefSeq" id="WP_137906892.1">
    <property type="nucleotide sequence ID" value="NZ_BJCF01000005.1"/>
</dbReference>
<reference evidence="2" key="1">
    <citation type="submission" date="2019-02" db="EMBL/GenBank/DDBJ databases">
        <title>Draft genome sequence of Dolichospermum planctonicum NIES-80.</title>
        <authorList>
            <person name="Yamaguchi H."/>
            <person name="Suzuki S."/>
            <person name="Kawachi M."/>
        </authorList>
    </citation>
    <scope>NUCLEOTIDE SEQUENCE [LARGE SCALE GENOMIC DNA]</scope>
    <source>
        <strain evidence="2">NIES-80</strain>
    </source>
</reference>
<protein>
    <submittedName>
        <fullName evidence="1">Uncharacterized protein</fullName>
    </submittedName>
</protein>
<dbReference type="EMBL" id="BJCF01000005">
    <property type="protein sequence ID" value="GCL41135.1"/>
    <property type="molecule type" value="Genomic_DNA"/>
</dbReference>
<dbReference type="AlphaFoldDB" id="A0A480A7V4"/>
<evidence type="ECO:0000313" key="1">
    <source>
        <dbReference type="EMBL" id="GCL41135.1"/>
    </source>
</evidence>
<dbReference type="OrthoDB" id="9814088at2"/>
<evidence type="ECO:0000313" key="2">
    <source>
        <dbReference type="Proteomes" id="UP000299367"/>
    </source>
</evidence>
<dbReference type="Proteomes" id="UP000299367">
    <property type="component" value="Unassembled WGS sequence"/>
</dbReference>
<gene>
    <name evidence="1" type="ORF">NIES80_08290</name>
</gene>
<sequence>MYLRTAEGTDALACINKEGKSVTQSQMRILRVARCNRDTPPLKRHPQHHEIVSQGADLILEQQNSTGGQLGSPKSARYRTYYKLDAYIKRTETPLFPSGEDWQNLKKAVEEIYLYPLKETTVIKINRQLKSGITDEQLATMIVSLRDNNSLCIIHPEDVQQEARIICSLGLFSVP</sequence>